<gene>
    <name evidence="1" type="ORF">SRIMR7_16470</name>
</gene>
<reference evidence="1 2" key="1">
    <citation type="submission" date="2022-03" db="EMBL/GenBank/DDBJ databases">
        <title>Complete genome of Streptomyces rimosus ssp. rimosus R7 (=ATCC 10970).</title>
        <authorList>
            <person name="Beganovic S."/>
            <person name="Ruckert C."/>
            <person name="Busche T."/>
            <person name="Kalinowski J."/>
            <person name="Wittmann C."/>
        </authorList>
    </citation>
    <scope>NUCLEOTIDE SEQUENCE [LARGE SCALE GENOMIC DNA]</scope>
    <source>
        <strain evidence="1 2">R7</strain>
    </source>
</reference>
<protein>
    <submittedName>
        <fullName evidence="1">Uncharacterized protein</fullName>
    </submittedName>
</protein>
<dbReference type="Proteomes" id="UP000829494">
    <property type="component" value="Chromosome"/>
</dbReference>
<dbReference type="EMBL" id="CP094298">
    <property type="protein sequence ID" value="UNZ03756.1"/>
    <property type="molecule type" value="Genomic_DNA"/>
</dbReference>
<accession>A0ABY3Z0D2</accession>
<proteinExistence type="predicted"/>
<organism evidence="1 2">
    <name type="scientific">Streptomyces rimosus subsp. rimosus</name>
    <dbReference type="NCBI Taxonomy" id="132474"/>
    <lineage>
        <taxon>Bacteria</taxon>
        <taxon>Bacillati</taxon>
        <taxon>Actinomycetota</taxon>
        <taxon>Actinomycetes</taxon>
        <taxon>Kitasatosporales</taxon>
        <taxon>Streptomycetaceae</taxon>
        <taxon>Streptomyces</taxon>
    </lineage>
</organism>
<name>A0ABY3Z0D2_STRRM</name>
<keyword evidence="2" id="KW-1185">Reference proteome</keyword>
<evidence type="ECO:0000313" key="2">
    <source>
        <dbReference type="Proteomes" id="UP000829494"/>
    </source>
</evidence>
<evidence type="ECO:0000313" key="1">
    <source>
        <dbReference type="EMBL" id="UNZ03756.1"/>
    </source>
</evidence>
<sequence>MHIRGVAVTVGLAITMVGTGLMTAPHARAGGTASIGAASFGTKCLTLHHSGLVQTAAQGNPGLADSNLLQMSSQIPYNHCGGADVNPDLLLADETSEYIPLNPLK</sequence>